<keyword evidence="5" id="KW-1185">Reference proteome</keyword>
<evidence type="ECO:0000313" key="4">
    <source>
        <dbReference type="EMBL" id="VBB05056.1"/>
    </source>
</evidence>
<gene>
    <name evidence="4" type="ORF">LUCI_0262</name>
</gene>
<name>A0A498QY20_9FIRM</name>
<accession>A0A498QY20</accession>
<dbReference type="InterPro" id="IPR002645">
    <property type="entry name" value="STAS_dom"/>
</dbReference>
<dbReference type="Pfam" id="PF01740">
    <property type="entry name" value="STAS"/>
    <property type="match status" value="1"/>
</dbReference>
<reference evidence="4 5" key="1">
    <citation type="submission" date="2018-06" db="EMBL/GenBank/DDBJ databases">
        <authorList>
            <person name="Strepis N."/>
        </authorList>
    </citation>
    <scope>NUCLEOTIDE SEQUENCE [LARGE SCALE GENOMIC DNA]</scope>
    <source>
        <strain evidence="4">LUCI</strain>
    </source>
</reference>
<dbReference type="SUPFAM" id="SSF52091">
    <property type="entry name" value="SpoIIaa-like"/>
    <property type="match status" value="1"/>
</dbReference>
<protein>
    <recommendedName>
        <fullName evidence="2">Anti-sigma factor antagonist</fullName>
    </recommendedName>
</protein>
<evidence type="ECO:0000256" key="1">
    <source>
        <dbReference type="ARBA" id="ARBA00009013"/>
    </source>
</evidence>
<dbReference type="InterPro" id="IPR036513">
    <property type="entry name" value="STAS_dom_sf"/>
</dbReference>
<dbReference type="AlphaFoldDB" id="A0A498QY20"/>
<dbReference type="PANTHER" id="PTHR33495">
    <property type="entry name" value="ANTI-SIGMA FACTOR ANTAGONIST TM_1081-RELATED-RELATED"/>
    <property type="match status" value="1"/>
</dbReference>
<dbReference type="PROSITE" id="PS50801">
    <property type="entry name" value="STAS"/>
    <property type="match status" value="1"/>
</dbReference>
<dbReference type="EMBL" id="UPPP01000052">
    <property type="protein sequence ID" value="VBB05056.1"/>
    <property type="molecule type" value="Genomic_DNA"/>
</dbReference>
<evidence type="ECO:0000256" key="2">
    <source>
        <dbReference type="RuleBase" id="RU003749"/>
    </source>
</evidence>
<evidence type="ECO:0000259" key="3">
    <source>
        <dbReference type="PROSITE" id="PS50801"/>
    </source>
</evidence>
<dbReference type="RefSeq" id="WP_122626067.1">
    <property type="nucleotide sequence ID" value="NZ_UPPP01000052.1"/>
</dbReference>
<dbReference type="OrthoDB" id="9794628at2"/>
<dbReference type="Proteomes" id="UP000277811">
    <property type="component" value="Unassembled WGS sequence"/>
</dbReference>
<dbReference type="InterPro" id="IPR003658">
    <property type="entry name" value="Anti-sigma_ant"/>
</dbReference>
<feature type="domain" description="STAS" evidence="3">
    <location>
        <begin position="1"/>
        <end position="100"/>
    </location>
</feature>
<dbReference type="GO" id="GO:0043856">
    <property type="term" value="F:anti-sigma factor antagonist activity"/>
    <property type="evidence" value="ECO:0007669"/>
    <property type="project" value="InterPro"/>
</dbReference>
<sequence length="100" mass="11014">MKKEVQVVKDQVLVTLSGGIYVEDAAELREQFIGYIDQGHKNFIMNMAGVDYIDSSGLGVLVAIQKRALQHGGGVTLRGLQGLVKELIELTRLNKVFVIE</sequence>
<evidence type="ECO:0000313" key="5">
    <source>
        <dbReference type="Proteomes" id="UP000277811"/>
    </source>
</evidence>
<organism evidence="4 5">
    <name type="scientific">Lucifera butyrica</name>
    <dbReference type="NCBI Taxonomy" id="1351585"/>
    <lineage>
        <taxon>Bacteria</taxon>
        <taxon>Bacillati</taxon>
        <taxon>Bacillota</taxon>
        <taxon>Negativicutes</taxon>
        <taxon>Veillonellales</taxon>
        <taxon>Veillonellaceae</taxon>
        <taxon>Lucifera</taxon>
    </lineage>
</organism>
<dbReference type="CDD" id="cd07043">
    <property type="entry name" value="STAS_anti-anti-sigma_factors"/>
    <property type="match status" value="1"/>
</dbReference>
<dbReference type="Gene3D" id="3.30.750.24">
    <property type="entry name" value="STAS domain"/>
    <property type="match status" value="1"/>
</dbReference>
<proteinExistence type="inferred from homology"/>
<dbReference type="PANTHER" id="PTHR33495:SF2">
    <property type="entry name" value="ANTI-SIGMA FACTOR ANTAGONIST TM_1081-RELATED"/>
    <property type="match status" value="1"/>
</dbReference>
<comment type="similarity">
    <text evidence="1 2">Belongs to the anti-sigma-factor antagonist family.</text>
</comment>
<dbReference type="NCBIfam" id="TIGR00377">
    <property type="entry name" value="ant_ant_sig"/>
    <property type="match status" value="1"/>
</dbReference>